<feature type="transmembrane region" description="Helical" evidence="7">
    <location>
        <begin position="184"/>
        <end position="206"/>
    </location>
</feature>
<dbReference type="Pfam" id="PF03631">
    <property type="entry name" value="Virul_fac_BrkB"/>
    <property type="match status" value="1"/>
</dbReference>
<proteinExistence type="predicted"/>
<dbReference type="RefSeq" id="WP_251413528.1">
    <property type="nucleotide sequence ID" value="NZ_JAMQGM010000023.1"/>
</dbReference>
<keyword evidence="2" id="KW-1003">Cell membrane</keyword>
<evidence type="ECO:0000256" key="3">
    <source>
        <dbReference type="ARBA" id="ARBA00022692"/>
    </source>
</evidence>
<feature type="transmembrane region" description="Helical" evidence="7">
    <location>
        <begin position="249"/>
        <end position="271"/>
    </location>
</feature>
<evidence type="ECO:0000256" key="5">
    <source>
        <dbReference type="ARBA" id="ARBA00023136"/>
    </source>
</evidence>
<evidence type="ECO:0000256" key="4">
    <source>
        <dbReference type="ARBA" id="ARBA00022989"/>
    </source>
</evidence>
<dbReference type="PANTHER" id="PTHR30213:SF1">
    <property type="entry name" value="INNER MEMBRANE PROTEIN YHJD"/>
    <property type="match status" value="1"/>
</dbReference>
<feature type="compositionally biased region" description="Gly residues" evidence="6">
    <location>
        <begin position="315"/>
        <end position="327"/>
    </location>
</feature>
<feature type="compositionally biased region" description="Pro residues" evidence="6">
    <location>
        <begin position="328"/>
        <end position="340"/>
    </location>
</feature>
<feature type="transmembrane region" description="Helical" evidence="7">
    <location>
        <begin position="144"/>
        <end position="164"/>
    </location>
</feature>
<comment type="subcellular location">
    <subcellularLocation>
        <location evidence="1">Cell membrane</location>
        <topology evidence="1">Multi-pass membrane protein</topology>
    </subcellularLocation>
</comment>
<evidence type="ECO:0000256" key="7">
    <source>
        <dbReference type="SAM" id="Phobius"/>
    </source>
</evidence>
<keyword evidence="9" id="KW-1185">Reference proteome</keyword>
<evidence type="ECO:0000313" key="8">
    <source>
        <dbReference type="EMBL" id="MCM2577948.1"/>
    </source>
</evidence>
<gene>
    <name evidence="8" type="ORF">M1E25_11360</name>
</gene>
<evidence type="ECO:0000256" key="1">
    <source>
        <dbReference type="ARBA" id="ARBA00004651"/>
    </source>
</evidence>
<keyword evidence="5 7" id="KW-0472">Membrane</keyword>
<evidence type="ECO:0000256" key="2">
    <source>
        <dbReference type="ARBA" id="ARBA00022475"/>
    </source>
</evidence>
<feature type="transmembrane region" description="Helical" evidence="7">
    <location>
        <begin position="218"/>
        <end position="237"/>
    </location>
</feature>
<protein>
    <submittedName>
        <fullName evidence="8">YihY/virulence factor BrkB family protein</fullName>
    </submittedName>
</protein>
<organism evidence="8 9">
    <name type="scientific">Streptomyces meridianus</name>
    <dbReference type="NCBI Taxonomy" id="2938945"/>
    <lineage>
        <taxon>Bacteria</taxon>
        <taxon>Bacillati</taxon>
        <taxon>Actinomycetota</taxon>
        <taxon>Actinomycetes</taxon>
        <taxon>Kitasatosporales</taxon>
        <taxon>Streptomycetaceae</taxon>
        <taxon>Streptomyces</taxon>
    </lineage>
</organism>
<feature type="transmembrane region" description="Helical" evidence="7">
    <location>
        <begin position="37"/>
        <end position="64"/>
    </location>
</feature>
<reference evidence="8" key="1">
    <citation type="journal article" date="2023" name="Int. J. Syst. Evol. Microbiol.">
        <title>Streptomyces meridianus sp. nov. isolated from brackish water of the Tagus estuary in Alcochete, Portugal.</title>
        <authorList>
            <person name="Santos J.D.N."/>
            <person name="Klimek D."/>
            <person name="Calusinska M."/>
            <person name="Lobo Da Cunha A."/>
            <person name="Catita J."/>
            <person name="Goncalves H."/>
            <person name="Gonzalez I."/>
            <person name="Reyes F."/>
            <person name="Lage O.M."/>
        </authorList>
    </citation>
    <scope>NUCLEOTIDE SEQUENCE</scope>
    <source>
        <strain evidence="8">MTZ3.1</strain>
    </source>
</reference>
<accession>A0ABT0X5Y2</accession>
<dbReference type="Proteomes" id="UP001167160">
    <property type="component" value="Unassembled WGS sequence"/>
</dbReference>
<keyword evidence="4 7" id="KW-1133">Transmembrane helix</keyword>
<name>A0ABT0X5Y2_9ACTN</name>
<evidence type="ECO:0000256" key="6">
    <source>
        <dbReference type="SAM" id="MobiDB-lite"/>
    </source>
</evidence>
<dbReference type="PANTHER" id="PTHR30213">
    <property type="entry name" value="INNER MEMBRANE PROTEIN YHJD"/>
    <property type="match status" value="1"/>
</dbReference>
<sequence>MERLTRIPVLGPAIARLMRTHAWHAYERLEEVHWSRLAAAITFVSFVAVFPLITVAAAVGATLLSPTQLGNLKLELAQQVPGISDRLDIDGLVANAGTVGAIAGAALFVTGVGWVGSLRECLRAVWGKEEDPGNPVVRKARDGVVLIGLAGIGFVAMGGSALASGGVGRLAELLGIDEGAAGRVLLFAAGLAIAVLADLLLLAFVLTRLPRVHPARRTVLIAGLIGALGFELLKVLLSGYLQGVASRSMYGAFGVPVALLLWINLMARLLLYCAAWTAVDRTGAGTVPVPEPEPGPAEPGAGPEPGPASRPLTAGGSGPEGASGGAPGTPPPPGPQGPRP</sequence>
<feature type="transmembrane region" description="Helical" evidence="7">
    <location>
        <begin position="92"/>
        <end position="115"/>
    </location>
</feature>
<evidence type="ECO:0000313" key="9">
    <source>
        <dbReference type="Proteomes" id="UP001167160"/>
    </source>
</evidence>
<feature type="region of interest" description="Disordered" evidence="6">
    <location>
        <begin position="286"/>
        <end position="340"/>
    </location>
</feature>
<feature type="compositionally biased region" description="Pro residues" evidence="6">
    <location>
        <begin position="289"/>
        <end position="308"/>
    </location>
</feature>
<dbReference type="InterPro" id="IPR017039">
    <property type="entry name" value="Virul_fac_BrkB"/>
</dbReference>
<dbReference type="EMBL" id="JAMQGM010000023">
    <property type="protein sequence ID" value="MCM2577948.1"/>
    <property type="molecule type" value="Genomic_DNA"/>
</dbReference>
<keyword evidence="3 7" id="KW-0812">Transmembrane</keyword>
<comment type="caution">
    <text evidence="8">The sequence shown here is derived from an EMBL/GenBank/DDBJ whole genome shotgun (WGS) entry which is preliminary data.</text>
</comment>